<dbReference type="Gene3D" id="3.30.70.330">
    <property type="match status" value="2"/>
</dbReference>
<evidence type="ECO:0000256" key="1">
    <source>
        <dbReference type="PROSITE-ProRule" id="PRU00176"/>
    </source>
</evidence>
<dbReference type="GO" id="GO:0003723">
    <property type="term" value="F:RNA binding"/>
    <property type="evidence" value="ECO:0007669"/>
    <property type="project" value="UniProtKB-UniRule"/>
</dbReference>
<dbReference type="AlphaFoldDB" id="A0A8J4AV28"/>
<feature type="compositionally biased region" description="Low complexity" evidence="2">
    <location>
        <begin position="110"/>
        <end position="120"/>
    </location>
</feature>
<comment type="caution">
    <text evidence="4">The sequence shown here is derived from an EMBL/GenBank/DDBJ whole genome shotgun (WGS) entry which is preliminary data.</text>
</comment>
<dbReference type="PANTHER" id="PTHR32343">
    <property type="entry name" value="SERINE/ARGININE-RICH SPLICING FACTOR"/>
    <property type="match status" value="1"/>
</dbReference>
<dbReference type="EMBL" id="BNCO01000003">
    <property type="protein sequence ID" value="GIL45759.1"/>
    <property type="molecule type" value="Genomic_DNA"/>
</dbReference>
<dbReference type="CDD" id="cd12460">
    <property type="entry name" value="RRM2_CID8_like"/>
    <property type="match status" value="1"/>
</dbReference>
<organism evidence="4 5">
    <name type="scientific">Volvox africanus</name>
    <dbReference type="NCBI Taxonomy" id="51714"/>
    <lineage>
        <taxon>Eukaryota</taxon>
        <taxon>Viridiplantae</taxon>
        <taxon>Chlorophyta</taxon>
        <taxon>core chlorophytes</taxon>
        <taxon>Chlorophyceae</taxon>
        <taxon>CS clade</taxon>
        <taxon>Chlamydomonadales</taxon>
        <taxon>Volvocaceae</taxon>
        <taxon>Volvox</taxon>
    </lineage>
</organism>
<dbReference type="InterPro" id="IPR035979">
    <property type="entry name" value="RBD_domain_sf"/>
</dbReference>
<proteinExistence type="predicted"/>
<feature type="compositionally biased region" description="Polar residues" evidence="2">
    <location>
        <begin position="356"/>
        <end position="365"/>
    </location>
</feature>
<evidence type="ECO:0000256" key="2">
    <source>
        <dbReference type="SAM" id="MobiDB-lite"/>
    </source>
</evidence>
<feature type="region of interest" description="Disordered" evidence="2">
    <location>
        <begin position="338"/>
        <end position="410"/>
    </location>
</feature>
<dbReference type="PANTHER" id="PTHR32343:SF22">
    <property type="entry name" value="LD29830P"/>
    <property type="match status" value="1"/>
</dbReference>
<evidence type="ECO:0000313" key="5">
    <source>
        <dbReference type="Proteomes" id="UP000747399"/>
    </source>
</evidence>
<dbReference type="PROSITE" id="PS50102">
    <property type="entry name" value="RRM"/>
    <property type="match status" value="2"/>
</dbReference>
<dbReference type="Pfam" id="PF00076">
    <property type="entry name" value="RRM_1"/>
    <property type="match status" value="2"/>
</dbReference>
<keyword evidence="5" id="KW-1185">Reference proteome</keyword>
<dbReference type="InterPro" id="IPR000504">
    <property type="entry name" value="RRM_dom"/>
</dbReference>
<dbReference type="InterPro" id="IPR012677">
    <property type="entry name" value="Nucleotide-bd_a/b_plait_sf"/>
</dbReference>
<feature type="region of interest" description="Disordered" evidence="2">
    <location>
        <begin position="84"/>
        <end position="165"/>
    </location>
</feature>
<keyword evidence="1" id="KW-0694">RNA-binding</keyword>
<name>A0A8J4AV28_9CHLO</name>
<dbReference type="InterPro" id="IPR034823">
    <property type="entry name" value="CID8-like_RRM1"/>
</dbReference>
<feature type="domain" description="RRM" evidence="3">
    <location>
        <begin position="268"/>
        <end position="344"/>
    </location>
</feature>
<dbReference type="InterPro" id="IPR034825">
    <property type="entry name" value="CID8-like_RRM2"/>
</dbReference>
<sequence>MQHQGQSHPSWVPVPMPYPPGIIAPGMIPTGMVFGPAYGYPSPGPISAMPTADGIRGYTFGSITAMPQEDATVALAERLNELQLGGSRGRGPPLQTHAPSPYARGGVAGPGPSQSQYYYQAPPPLQQGRGRQGRGGRGTPGGPQQQTGGRKPGQMQKKKRPQKGLEENIKRTVYISYVDCALTEENLAAFFSDCGRIIDCRICGDPNSAMRFAFIEFSEIESAQKALEKTGSLLGNSPLRVLPSKTAIMPVNQELMPRSADEVERCSRTVYAANIDKKVDKNDVRAFFESLCGKVSRIRLLGDYAHSTRIAFVEFQHAEGALAALNCSGALLGSLPIRVSPSKTPVKMEGGRDSDGQSSSAHSQHSVPQSRVMQQPQQQHSSASQQQLPRQHQAHQQSQQQVDVQGQAAD</sequence>
<evidence type="ECO:0000313" key="4">
    <source>
        <dbReference type="EMBL" id="GIL45759.1"/>
    </source>
</evidence>
<feature type="compositionally biased region" description="Low complexity" evidence="2">
    <location>
        <begin position="142"/>
        <end position="154"/>
    </location>
</feature>
<accession>A0A8J4AV28</accession>
<dbReference type="SUPFAM" id="SSF54928">
    <property type="entry name" value="RNA-binding domain, RBD"/>
    <property type="match status" value="2"/>
</dbReference>
<evidence type="ECO:0000259" key="3">
    <source>
        <dbReference type="PROSITE" id="PS50102"/>
    </source>
</evidence>
<protein>
    <recommendedName>
        <fullName evidence="3">RRM domain-containing protein</fullName>
    </recommendedName>
</protein>
<reference evidence="4" key="1">
    <citation type="journal article" date="2021" name="Proc. Natl. Acad. Sci. U.S.A.">
        <title>Three genomes in the algal genus Volvox reveal the fate of a haploid sex-determining region after a transition to homothallism.</title>
        <authorList>
            <person name="Yamamoto K."/>
            <person name="Hamaji T."/>
            <person name="Kawai-Toyooka H."/>
            <person name="Matsuzaki R."/>
            <person name="Takahashi F."/>
            <person name="Nishimura Y."/>
            <person name="Kawachi M."/>
            <person name="Noguchi H."/>
            <person name="Minakuchi Y."/>
            <person name="Umen J.G."/>
            <person name="Toyoda A."/>
            <person name="Nozaki H."/>
        </authorList>
    </citation>
    <scope>NUCLEOTIDE SEQUENCE</scope>
    <source>
        <strain evidence="4">NIES-3780</strain>
    </source>
</reference>
<dbReference type="CDD" id="cd12459">
    <property type="entry name" value="RRM1_CID8_like"/>
    <property type="match status" value="1"/>
</dbReference>
<dbReference type="Proteomes" id="UP000747399">
    <property type="component" value="Unassembled WGS sequence"/>
</dbReference>
<gene>
    <name evidence="4" type="ORF">Vafri_2912</name>
</gene>
<feature type="compositionally biased region" description="Low complexity" evidence="2">
    <location>
        <begin position="366"/>
        <end position="410"/>
    </location>
</feature>
<feature type="domain" description="RRM" evidence="3">
    <location>
        <begin position="171"/>
        <end position="246"/>
    </location>
</feature>
<dbReference type="SMART" id="SM00360">
    <property type="entry name" value="RRM"/>
    <property type="match status" value="2"/>
</dbReference>